<evidence type="ECO:0000313" key="1">
    <source>
        <dbReference type="EMBL" id="KAK4449971.1"/>
    </source>
</evidence>
<dbReference type="Proteomes" id="UP001321760">
    <property type="component" value="Unassembled WGS sequence"/>
</dbReference>
<gene>
    <name evidence="1" type="ORF">QBC34DRAFT_403408</name>
</gene>
<protein>
    <recommendedName>
        <fullName evidence="3">Secreted protein</fullName>
    </recommendedName>
</protein>
<comment type="caution">
    <text evidence="1">The sequence shown here is derived from an EMBL/GenBank/DDBJ whole genome shotgun (WGS) entry which is preliminary data.</text>
</comment>
<reference evidence="1" key="1">
    <citation type="journal article" date="2023" name="Mol. Phylogenet. Evol.">
        <title>Genome-scale phylogeny and comparative genomics of the fungal order Sordariales.</title>
        <authorList>
            <person name="Hensen N."/>
            <person name="Bonometti L."/>
            <person name="Westerberg I."/>
            <person name="Brannstrom I.O."/>
            <person name="Guillou S."/>
            <person name="Cros-Aarteil S."/>
            <person name="Calhoun S."/>
            <person name="Haridas S."/>
            <person name="Kuo A."/>
            <person name="Mondo S."/>
            <person name="Pangilinan J."/>
            <person name="Riley R."/>
            <person name="LaButti K."/>
            <person name="Andreopoulos B."/>
            <person name="Lipzen A."/>
            <person name="Chen C."/>
            <person name="Yan M."/>
            <person name="Daum C."/>
            <person name="Ng V."/>
            <person name="Clum A."/>
            <person name="Steindorff A."/>
            <person name="Ohm R.A."/>
            <person name="Martin F."/>
            <person name="Silar P."/>
            <person name="Natvig D.O."/>
            <person name="Lalanne C."/>
            <person name="Gautier V."/>
            <person name="Ament-Velasquez S.L."/>
            <person name="Kruys A."/>
            <person name="Hutchinson M.I."/>
            <person name="Powell A.J."/>
            <person name="Barry K."/>
            <person name="Miller A.N."/>
            <person name="Grigoriev I.V."/>
            <person name="Debuchy R."/>
            <person name="Gladieux P."/>
            <person name="Hiltunen Thoren M."/>
            <person name="Johannesson H."/>
        </authorList>
    </citation>
    <scope>NUCLEOTIDE SEQUENCE</scope>
    <source>
        <strain evidence="1">PSN243</strain>
    </source>
</reference>
<evidence type="ECO:0000313" key="2">
    <source>
        <dbReference type="Proteomes" id="UP001321760"/>
    </source>
</evidence>
<dbReference type="EMBL" id="MU865934">
    <property type="protein sequence ID" value="KAK4449971.1"/>
    <property type="molecule type" value="Genomic_DNA"/>
</dbReference>
<keyword evidence="2" id="KW-1185">Reference proteome</keyword>
<reference evidence="1" key="2">
    <citation type="submission" date="2023-05" db="EMBL/GenBank/DDBJ databases">
        <authorList>
            <consortium name="Lawrence Berkeley National Laboratory"/>
            <person name="Steindorff A."/>
            <person name="Hensen N."/>
            <person name="Bonometti L."/>
            <person name="Westerberg I."/>
            <person name="Brannstrom I.O."/>
            <person name="Guillou S."/>
            <person name="Cros-Aarteil S."/>
            <person name="Calhoun S."/>
            <person name="Haridas S."/>
            <person name="Kuo A."/>
            <person name="Mondo S."/>
            <person name="Pangilinan J."/>
            <person name="Riley R."/>
            <person name="Labutti K."/>
            <person name="Andreopoulos B."/>
            <person name="Lipzen A."/>
            <person name="Chen C."/>
            <person name="Yanf M."/>
            <person name="Daum C."/>
            <person name="Ng V."/>
            <person name="Clum A."/>
            <person name="Ohm R."/>
            <person name="Martin F."/>
            <person name="Silar P."/>
            <person name="Natvig D."/>
            <person name="Lalanne C."/>
            <person name="Gautier V."/>
            <person name="Ament-Velasquez S.L."/>
            <person name="Kruys A."/>
            <person name="Hutchinson M.I."/>
            <person name="Powell A.J."/>
            <person name="Barry K."/>
            <person name="Miller A.N."/>
            <person name="Grigoriev I.V."/>
            <person name="Debuchy R."/>
            <person name="Gladieux P."/>
            <person name="Thoren M.H."/>
            <person name="Johannesson H."/>
        </authorList>
    </citation>
    <scope>NUCLEOTIDE SEQUENCE</scope>
    <source>
        <strain evidence="1">PSN243</strain>
    </source>
</reference>
<evidence type="ECO:0008006" key="3">
    <source>
        <dbReference type="Google" id="ProtNLM"/>
    </source>
</evidence>
<name>A0AAV9GQN6_9PEZI</name>
<dbReference type="AlphaFoldDB" id="A0AAV9GQN6"/>
<proteinExistence type="predicted"/>
<accession>A0AAV9GQN6</accession>
<sequence>MRSWCRRFILFSTASSPRVSYHFSFFVLCAFPVFSDDARAWPRQRTRSQCLAVTDQQLPSLCCAAELVHVSWHRFETFILPYGTSASSTPTSWHASNKLFRSPEHLSTRVETCRAGRTLLTGVRQRIGLGSLVK</sequence>
<organism evidence="1 2">
    <name type="scientific">Podospora aff. communis PSN243</name>
    <dbReference type="NCBI Taxonomy" id="3040156"/>
    <lineage>
        <taxon>Eukaryota</taxon>
        <taxon>Fungi</taxon>
        <taxon>Dikarya</taxon>
        <taxon>Ascomycota</taxon>
        <taxon>Pezizomycotina</taxon>
        <taxon>Sordariomycetes</taxon>
        <taxon>Sordariomycetidae</taxon>
        <taxon>Sordariales</taxon>
        <taxon>Podosporaceae</taxon>
        <taxon>Podospora</taxon>
    </lineage>
</organism>